<sequence>MYPNERGIRNPNAPAAAAGANPPHTYGQSAASGPAPTTAGHHRHDLLNKLDPRVDSTHDQQPVSQTGQNIPEGTYGPHRSRLANTLDPRVDSDLDSTRAGAGMGAGGGLGGGQPARMSGTHTAAGYGDRAGGGVAEGTYGPHATRTGNMLDPRVDSDRDRHVGRGAVGGGGVLGGSRAHHGGGVGGVGAPGAGMATSHTAGAGPHQSSLLNKLDPRVDSKTGTYKAGAGARGPAY</sequence>
<dbReference type="EMBL" id="JAUDZG010000004">
    <property type="protein sequence ID" value="KAK3306006.1"/>
    <property type="molecule type" value="Genomic_DNA"/>
</dbReference>
<name>A0AAJ0GTT0_9PEZI</name>
<proteinExistence type="predicted"/>
<evidence type="ECO:0000256" key="1">
    <source>
        <dbReference type="SAM" id="MobiDB-lite"/>
    </source>
</evidence>
<feature type="compositionally biased region" description="Gly residues" evidence="1">
    <location>
        <begin position="101"/>
        <end position="113"/>
    </location>
</feature>
<reference evidence="2" key="2">
    <citation type="submission" date="2023-06" db="EMBL/GenBank/DDBJ databases">
        <authorList>
            <consortium name="Lawrence Berkeley National Laboratory"/>
            <person name="Mondo S.J."/>
            <person name="Hensen N."/>
            <person name="Bonometti L."/>
            <person name="Westerberg I."/>
            <person name="Brannstrom I.O."/>
            <person name="Guillou S."/>
            <person name="Cros-Aarteil S."/>
            <person name="Calhoun S."/>
            <person name="Haridas S."/>
            <person name="Kuo A."/>
            <person name="Pangilinan J."/>
            <person name="Riley R."/>
            <person name="Labutti K."/>
            <person name="Andreopoulos B."/>
            <person name="Lipzen A."/>
            <person name="Chen C."/>
            <person name="Yanf M."/>
            <person name="Daum C."/>
            <person name="Ng V."/>
            <person name="Clum A."/>
            <person name="Steindorff A."/>
            <person name="Ohm R."/>
            <person name="Martin F."/>
            <person name="Silar P."/>
            <person name="Natvig D."/>
            <person name="Lalanne C."/>
            <person name="Gautier V."/>
            <person name="Ament-Velasquez S.L."/>
            <person name="Kruys A."/>
            <person name="Hutchinson M.I."/>
            <person name="Powell A.J."/>
            <person name="Barry K."/>
            <person name="Miller A.N."/>
            <person name="Grigoriev I.V."/>
            <person name="Debuchy R."/>
            <person name="Gladieux P."/>
            <person name="Thoren M.H."/>
            <person name="Johannesson H."/>
        </authorList>
    </citation>
    <scope>NUCLEOTIDE SEQUENCE</scope>
    <source>
        <strain evidence="2">CBS 333.67</strain>
    </source>
</reference>
<feature type="compositionally biased region" description="Gly residues" evidence="1">
    <location>
        <begin position="181"/>
        <end position="191"/>
    </location>
</feature>
<feature type="compositionally biased region" description="Basic and acidic residues" evidence="1">
    <location>
        <begin position="45"/>
        <end position="58"/>
    </location>
</feature>
<protein>
    <recommendedName>
        <fullName evidence="4">Cell surface protein</fullName>
    </recommendedName>
</protein>
<accession>A0AAJ0GTT0</accession>
<dbReference type="GeneID" id="87881568"/>
<comment type="caution">
    <text evidence="2">The sequence shown here is derived from an EMBL/GenBank/DDBJ whole genome shotgun (WGS) entry which is preliminary data.</text>
</comment>
<feature type="compositionally biased region" description="Low complexity" evidence="1">
    <location>
        <begin position="10"/>
        <end position="23"/>
    </location>
</feature>
<evidence type="ECO:0000313" key="2">
    <source>
        <dbReference type="EMBL" id="KAK3306006.1"/>
    </source>
</evidence>
<feature type="region of interest" description="Disordered" evidence="1">
    <location>
        <begin position="1"/>
        <end position="155"/>
    </location>
</feature>
<dbReference type="Proteomes" id="UP001273166">
    <property type="component" value="Unassembled WGS sequence"/>
</dbReference>
<dbReference type="AlphaFoldDB" id="A0AAJ0GTT0"/>
<dbReference type="PANTHER" id="PTHR39606:SF1">
    <property type="entry name" value="CELL SURFACE PROTEIN"/>
    <property type="match status" value="1"/>
</dbReference>
<evidence type="ECO:0008006" key="4">
    <source>
        <dbReference type="Google" id="ProtNLM"/>
    </source>
</evidence>
<reference evidence="2" key="1">
    <citation type="journal article" date="2023" name="Mol. Phylogenet. Evol.">
        <title>Genome-scale phylogeny and comparative genomics of the fungal order Sordariales.</title>
        <authorList>
            <person name="Hensen N."/>
            <person name="Bonometti L."/>
            <person name="Westerberg I."/>
            <person name="Brannstrom I.O."/>
            <person name="Guillou S."/>
            <person name="Cros-Aarteil S."/>
            <person name="Calhoun S."/>
            <person name="Haridas S."/>
            <person name="Kuo A."/>
            <person name="Mondo S."/>
            <person name="Pangilinan J."/>
            <person name="Riley R."/>
            <person name="LaButti K."/>
            <person name="Andreopoulos B."/>
            <person name="Lipzen A."/>
            <person name="Chen C."/>
            <person name="Yan M."/>
            <person name="Daum C."/>
            <person name="Ng V."/>
            <person name="Clum A."/>
            <person name="Steindorff A."/>
            <person name="Ohm R.A."/>
            <person name="Martin F."/>
            <person name="Silar P."/>
            <person name="Natvig D.O."/>
            <person name="Lalanne C."/>
            <person name="Gautier V."/>
            <person name="Ament-Velasquez S.L."/>
            <person name="Kruys A."/>
            <person name="Hutchinson M.I."/>
            <person name="Powell A.J."/>
            <person name="Barry K."/>
            <person name="Miller A.N."/>
            <person name="Grigoriev I.V."/>
            <person name="Debuchy R."/>
            <person name="Gladieux P."/>
            <person name="Hiltunen Thoren M."/>
            <person name="Johannesson H."/>
        </authorList>
    </citation>
    <scope>NUCLEOTIDE SEQUENCE</scope>
    <source>
        <strain evidence="2">CBS 333.67</strain>
    </source>
</reference>
<evidence type="ECO:0000313" key="3">
    <source>
        <dbReference type="Proteomes" id="UP001273166"/>
    </source>
</evidence>
<keyword evidence="3" id="KW-1185">Reference proteome</keyword>
<organism evidence="2 3">
    <name type="scientific">Chaetomium strumarium</name>
    <dbReference type="NCBI Taxonomy" id="1170767"/>
    <lineage>
        <taxon>Eukaryota</taxon>
        <taxon>Fungi</taxon>
        <taxon>Dikarya</taxon>
        <taxon>Ascomycota</taxon>
        <taxon>Pezizomycotina</taxon>
        <taxon>Sordariomycetes</taxon>
        <taxon>Sordariomycetidae</taxon>
        <taxon>Sordariales</taxon>
        <taxon>Chaetomiaceae</taxon>
        <taxon>Chaetomium</taxon>
    </lineage>
</organism>
<dbReference type="PANTHER" id="PTHR39606">
    <property type="entry name" value="SURFACE PROTEIN, PUTATIVE-RELATED"/>
    <property type="match status" value="1"/>
</dbReference>
<dbReference type="RefSeq" id="XP_062721786.1">
    <property type="nucleotide sequence ID" value="XM_062862739.1"/>
</dbReference>
<feature type="region of interest" description="Disordered" evidence="1">
    <location>
        <begin position="170"/>
        <end position="235"/>
    </location>
</feature>
<gene>
    <name evidence="2" type="ORF">B0T15DRAFT_215993</name>
</gene>
<feature type="compositionally biased region" description="Polar residues" evidence="1">
    <location>
        <begin position="59"/>
        <end position="71"/>
    </location>
</feature>